<dbReference type="InterPro" id="IPR001194">
    <property type="entry name" value="cDENN_dom"/>
</dbReference>
<feature type="region of interest" description="Disordered" evidence="1">
    <location>
        <begin position="754"/>
        <end position="774"/>
    </location>
</feature>
<dbReference type="PANTHER" id="PTHR12296:SF21">
    <property type="entry name" value="DENN DOMAIN-CONTAINING PROTEIN 3"/>
    <property type="match status" value="1"/>
</dbReference>
<evidence type="ECO:0000313" key="4">
    <source>
        <dbReference type="EMBL" id="KAJ6255450.1"/>
    </source>
</evidence>
<dbReference type="SUPFAM" id="SSF50729">
    <property type="entry name" value="PH domain-like"/>
    <property type="match status" value="1"/>
</dbReference>
<dbReference type="SMART" id="SM00799">
    <property type="entry name" value="DENN"/>
    <property type="match status" value="1"/>
</dbReference>
<gene>
    <name evidence="4" type="ORF">M0813_11326</name>
</gene>
<protein>
    <submittedName>
        <fullName evidence="4">C-myc promoter binding protein</fullName>
    </submittedName>
</protein>
<feature type="compositionally biased region" description="Basic and acidic residues" evidence="1">
    <location>
        <begin position="503"/>
        <end position="519"/>
    </location>
</feature>
<dbReference type="InterPro" id="IPR001849">
    <property type="entry name" value="PH_domain"/>
</dbReference>
<organism evidence="4 5">
    <name type="scientific">Anaeramoeba flamelloides</name>
    <dbReference type="NCBI Taxonomy" id="1746091"/>
    <lineage>
        <taxon>Eukaryota</taxon>
        <taxon>Metamonada</taxon>
        <taxon>Anaeramoebidae</taxon>
        <taxon>Anaeramoeba</taxon>
    </lineage>
</organism>
<dbReference type="SMART" id="SM00800">
    <property type="entry name" value="uDENN"/>
    <property type="match status" value="1"/>
</dbReference>
<dbReference type="SMART" id="SM00801">
    <property type="entry name" value="dDENN"/>
    <property type="match status" value="1"/>
</dbReference>
<sequence length="1088" mass="127969">MNTEKIYDFIVISGIGNELKAIDIDDSESITYAMELLFVPEILMIVPQEAKPPPVLEKFLQPREGVRLHAQKQVPSFHEFVLTGLSGGQLYGFSVTEYPQFNKESYLALRELFKSQGRDKGIPDTLHSARTLAIISKYPYHKTFMNILKTFMKSLPEGWKFNKKIALDLSLLLDKVQIPKPELIPKPLIFNKINFGSFPLIPDEKHLPLSDNDFDTLFTLLSIENIIIIFSALAQERKLIFISRSLEYLTPCIFSILSLLYPFSWPYPLIPILPSDFIEVFESPMPYILGCLSSVLELCFPDGDQMIIDLDSNHIISKEPIDKLPPRIYSKLLKKLKNNCNLFKSPMKSLRISPLSGISSIGEREYEHDFEYTSFSSSSFSSSSSDDDDENNKHNDQKEKKGGNGSNNSEKISSNKNTKVVKNDNSRNFFKYRRNPLRLRKSKSNSPHINKNRKQKSLSSFSPYKVDKTELRKSQSFQKNKKHKSLGSLNQSTRITNVQQIDGKNDLKTKKNKEKENGKKKEKRRKKKRKKRKVNKKSKKNAKTGKGGEIGNEQDNEEEGKKEEKEEQQNENKKSQKEKELNNNKKIEEKIEEKGEVGEENKSDKKEKKEKNKMEEKEKKEKKGGEADKEKEDDEGKKEEQKNEKIRKIEKKELNNNKKIEEKMEEQGEVGEENKSDKKEKKEKNSNEEKEKNEEEGGEADKEKEEDEGKKDEQKNEKKNEKTKQNEKKELNNNKKIEEKIEEADKVEEKKKKQEQEFENKKQEQKQKQKELEEKKEEKEKIIFNLANIRNTFLSIFIEWFKNYSRSVIIPKNEEEFMNNKIFNDEQFLETAPEDCLPLLEKFITSQMFTLYIEEQITNKSKTNSNDYFLNLIKEKLEKKYQNFIKYQNLSYSGWMKKKTNNRLKNWKNRYFILKDKQLYSSHKMITNKNNKLQQVPIFQGRSKIVIPNIKLYQKEKEKFKTNFYKMNIITRFEKNKKNVEKTLELATETQMLQKKWVKFLKFICMKNDEIQFLSKYKKMYDNETNHLRKVRKKTIVDGINLNKIFEEKEENVVTIGNLSCKIGFSTDMTEESSTDYEKNDNEKLLNK</sequence>
<name>A0ABQ8ZF28_9EUKA</name>
<feature type="compositionally biased region" description="Basic and acidic residues" evidence="1">
    <location>
        <begin position="391"/>
        <end position="402"/>
    </location>
</feature>
<feature type="compositionally biased region" description="Polar residues" evidence="1">
    <location>
        <begin position="487"/>
        <end position="502"/>
    </location>
</feature>
<comment type="caution">
    <text evidence="4">The sequence shown here is derived from an EMBL/GenBank/DDBJ whole genome shotgun (WGS) entry which is preliminary data.</text>
</comment>
<proteinExistence type="predicted"/>
<dbReference type="Pfam" id="PF03456">
    <property type="entry name" value="uDENN"/>
    <property type="match status" value="1"/>
</dbReference>
<dbReference type="PROSITE" id="PS50003">
    <property type="entry name" value="PH_DOMAIN"/>
    <property type="match status" value="1"/>
</dbReference>
<dbReference type="Gene3D" id="3.40.50.11500">
    <property type="match status" value="1"/>
</dbReference>
<feature type="compositionally biased region" description="Low complexity" evidence="1">
    <location>
        <begin position="406"/>
        <end position="417"/>
    </location>
</feature>
<evidence type="ECO:0000259" key="3">
    <source>
        <dbReference type="PROSITE" id="PS50211"/>
    </source>
</evidence>
<dbReference type="InterPro" id="IPR005113">
    <property type="entry name" value="uDENN_dom"/>
</dbReference>
<dbReference type="Pfam" id="PF00169">
    <property type="entry name" value="PH"/>
    <property type="match status" value="1"/>
</dbReference>
<dbReference type="SMART" id="SM00233">
    <property type="entry name" value="PH"/>
    <property type="match status" value="1"/>
</dbReference>
<dbReference type="InterPro" id="IPR051696">
    <property type="entry name" value="DENN_Domain_GEFs"/>
</dbReference>
<feature type="domain" description="UDENN" evidence="3">
    <location>
        <begin position="18"/>
        <end position="863"/>
    </location>
</feature>
<keyword evidence="5" id="KW-1185">Reference proteome</keyword>
<dbReference type="Gene3D" id="3.30.450.200">
    <property type="match status" value="1"/>
</dbReference>
<dbReference type="PANTHER" id="PTHR12296">
    <property type="entry name" value="DENN DOMAIN-CONTAINING PROTEIN 4"/>
    <property type="match status" value="1"/>
</dbReference>
<dbReference type="InterPro" id="IPR043153">
    <property type="entry name" value="DENN_C"/>
</dbReference>
<dbReference type="InterPro" id="IPR037516">
    <property type="entry name" value="Tripartite_DENN"/>
</dbReference>
<dbReference type="InterPro" id="IPR011993">
    <property type="entry name" value="PH-like_dom_sf"/>
</dbReference>
<feature type="compositionally biased region" description="Basic residues" evidence="1">
    <location>
        <begin position="430"/>
        <end position="443"/>
    </location>
</feature>
<accession>A0ABQ8ZF28</accession>
<dbReference type="EMBL" id="JAOAOG010000004">
    <property type="protein sequence ID" value="KAJ6255450.1"/>
    <property type="molecule type" value="Genomic_DNA"/>
</dbReference>
<dbReference type="Pfam" id="PF02141">
    <property type="entry name" value="DENN"/>
    <property type="match status" value="1"/>
</dbReference>
<dbReference type="InterPro" id="IPR005112">
    <property type="entry name" value="dDENN_dom"/>
</dbReference>
<dbReference type="Proteomes" id="UP001150062">
    <property type="component" value="Unassembled WGS sequence"/>
</dbReference>
<dbReference type="Gene3D" id="2.30.29.30">
    <property type="entry name" value="Pleckstrin-homology domain (PH domain)/Phosphotyrosine-binding domain (PTB)"/>
    <property type="match status" value="1"/>
</dbReference>
<dbReference type="PROSITE" id="PS50211">
    <property type="entry name" value="DENN"/>
    <property type="match status" value="1"/>
</dbReference>
<feature type="compositionally biased region" description="Basic and acidic residues" evidence="1">
    <location>
        <begin position="559"/>
        <end position="736"/>
    </location>
</feature>
<feature type="region of interest" description="Disordered" evidence="1">
    <location>
        <begin position="377"/>
        <end position="736"/>
    </location>
</feature>
<reference evidence="4" key="1">
    <citation type="submission" date="2022-08" db="EMBL/GenBank/DDBJ databases">
        <title>Novel sulfate-reducing endosymbionts in the free-living metamonad Anaeramoeba.</title>
        <authorList>
            <person name="Jerlstrom-Hultqvist J."/>
            <person name="Cepicka I."/>
            <person name="Gallot-Lavallee L."/>
            <person name="Salas-Leiva D."/>
            <person name="Curtis B.A."/>
            <person name="Zahonova K."/>
            <person name="Pipaliya S."/>
            <person name="Dacks J."/>
            <person name="Roger A.J."/>
        </authorList>
    </citation>
    <scope>NUCLEOTIDE SEQUENCE</scope>
    <source>
        <strain evidence="4">Schooner1</strain>
    </source>
</reference>
<feature type="domain" description="PH" evidence="2">
    <location>
        <begin position="889"/>
        <end position="1006"/>
    </location>
</feature>
<evidence type="ECO:0000259" key="2">
    <source>
        <dbReference type="PROSITE" id="PS50003"/>
    </source>
</evidence>
<evidence type="ECO:0000256" key="1">
    <source>
        <dbReference type="SAM" id="MobiDB-lite"/>
    </source>
</evidence>
<evidence type="ECO:0000313" key="5">
    <source>
        <dbReference type="Proteomes" id="UP001150062"/>
    </source>
</evidence>
<feature type="compositionally biased region" description="Basic residues" evidence="1">
    <location>
        <begin position="520"/>
        <end position="543"/>
    </location>
</feature>